<organism evidence="2 3">
    <name type="scientific">Aureococcus anophagefferens</name>
    <name type="common">Harmful bloom alga</name>
    <dbReference type="NCBI Taxonomy" id="44056"/>
    <lineage>
        <taxon>Eukaryota</taxon>
        <taxon>Sar</taxon>
        <taxon>Stramenopiles</taxon>
        <taxon>Ochrophyta</taxon>
        <taxon>Pelagophyceae</taxon>
        <taxon>Pelagomonadales</taxon>
        <taxon>Pelagomonadaceae</taxon>
        <taxon>Aureococcus</taxon>
    </lineage>
</organism>
<keyword evidence="3" id="KW-1185">Reference proteome</keyword>
<sequence>MHQSIASNIHFSPRPGLVRPPRLRHSWLSSNSMDPSSPRPKGGAGTASVRLAVAAPLKNLPVAFDVLERDMVVRSVERQECFFA</sequence>
<proteinExistence type="predicted"/>
<dbReference type="EMBL" id="JBBJCI010000141">
    <property type="protein sequence ID" value="KAK7242601.1"/>
    <property type="molecule type" value="Genomic_DNA"/>
</dbReference>
<comment type="caution">
    <text evidence="2">The sequence shown here is derived from an EMBL/GenBank/DDBJ whole genome shotgun (WGS) entry which is preliminary data.</text>
</comment>
<protein>
    <submittedName>
        <fullName evidence="2">Uncharacterized protein</fullName>
    </submittedName>
</protein>
<evidence type="ECO:0000313" key="3">
    <source>
        <dbReference type="Proteomes" id="UP001363151"/>
    </source>
</evidence>
<feature type="region of interest" description="Disordered" evidence="1">
    <location>
        <begin position="1"/>
        <end position="47"/>
    </location>
</feature>
<feature type="compositionally biased region" description="Polar residues" evidence="1">
    <location>
        <begin position="1"/>
        <end position="10"/>
    </location>
</feature>
<dbReference type="Proteomes" id="UP001363151">
    <property type="component" value="Unassembled WGS sequence"/>
</dbReference>
<accession>A0ABR1G2W1</accession>
<evidence type="ECO:0000313" key="2">
    <source>
        <dbReference type="EMBL" id="KAK7242601.1"/>
    </source>
</evidence>
<evidence type="ECO:0000256" key="1">
    <source>
        <dbReference type="SAM" id="MobiDB-lite"/>
    </source>
</evidence>
<name>A0ABR1G2W1_AURAN</name>
<reference evidence="2 3" key="1">
    <citation type="submission" date="2024-03" db="EMBL/GenBank/DDBJ databases">
        <title>Aureococcus anophagefferens CCMP1851 and Kratosvirus quantuckense: Draft genome of a second virus-susceptible host strain in the model system.</title>
        <authorList>
            <person name="Chase E."/>
            <person name="Truchon A.R."/>
            <person name="Schepens W."/>
            <person name="Wilhelm S.W."/>
        </authorList>
    </citation>
    <scope>NUCLEOTIDE SEQUENCE [LARGE SCALE GENOMIC DNA]</scope>
    <source>
        <strain evidence="2 3">CCMP1851</strain>
    </source>
</reference>
<gene>
    <name evidence="2" type="ORF">SO694_00016046</name>
</gene>